<dbReference type="RefSeq" id="WP_126809541.1">
    <property type="nucleotide sequence ID" value="NZ_NGKA01000015.1"/>
</dbReference>
<evidence type="ECO:0000313" key="5">
    <source>
        <dbReference type="Proteomes" id="UP000287605"/>
    </source>
</evidence>
<evidence type="ECO:0000256" key="3">
    <source>
        <dbReference type="PROSITE-ProRule" id="PRU01282"/>
    </source>
</evidence>
<dbReference type="InterPro" id="IPR006504">
    <property type="entry name" value="Tscrpt_reg_Spx/MgsR"/>
</dbReference>
<dbReference type="InterPro" id="IPR036249">
    <property type="entry name" value="Thioredoxin-like_sf"/>
</dbReference>
<comment type="similarity">
    <text evidence="3">Belongs to the ArsC family.</text>
</comment>
<dbReference type="Gene3D" id="3.40.30.10">
    <property type="entry name" value="Glutaredoxin"/>
    <property type="match status" value="1"/>
</dbReference>
<dbReference type="PROSITE" id="PS51353">
    <property type="entry name" value="ARSC"/>
    <property type="match status" value="1"/>
</dbReference>
<dbReference type="OrthoDB" id="9794155at2"/>
<evidence type="ECO:0000256" key="2">
    <source>
        <dbReference type="ARBA" id="ARBA00023284"/>
    </source>
</evidence>
<comment type="caution">
    <text evidence="4">The sequence shown here is derived from an EMBL/GenBank/DDBJ whole genome shotgun (WGS) entry which is preliminary data.</text>
</comment>
<dbReference type="Proteomes" id="UP000287605">
    <property type="component" value="Unassembled WGS sequence"/>
</dbReference>
<dbReference type="PANTHER" id="PTHR30041:SF8">
    <property type="entry name" value="PROTEIN YFFB"/>
    <property type="match status" value="1"/>
</dbReference>
<dbReference type="Pfam" id="PF03960">
    <property type="entry name" value="ArsC"/>
    <property type="match status" value="1"/>
</dbReference>
<reference evidence="4 5" key="1">
    <citation type="submission" date="2017-05" db="EMBL/GenBank/DDBJ databases">
        <title>Vagococcus spp. assemblies.</title>
        <authorList>
            <person name="Gulvik C.A."/>
        </authorList>
    </citation>
    <scope>NUCLEOTIDE SEQUENCE [LARGE SCALE GENOMIC DNA]</scope>
    <source>
        <strain evidence="4 5">CCUG 51432</strain>
    </source>
</reference>
<keyword evidence="2" id="KW-0676">Redox-active center</keyword>
<keyword evidence="5" id="KW-1185">Reference proteome</keyword>
<evidence type="ECO:0000313" key="4">
    <source>
        <dbReference type="EMBL" id="RSU10294.1"/>
    </source>
</evidence>
<evidence type="ECO:0000256" key="1">
    <source>
        <dbReference type="ARBA" id="ARBA00023157"/>
    </source>
</evidence>
<gene>
    <name evidence="4" type="ORF">CBF29_09785</name>
</gene>
<name>A0A430AQU0_9ENTE</name>
<dbReference type="PANTHER" id="PTHR30041">
    <property type="entry name" value="ARSENATE REDUCTASE"/>
    <property type="match status" value="1"/>
</dbReference>
<organism evidence="4 5">
    <name type="scientific">Vagococcus elongatus</name>
    <dbReference type="NCBI Taxonomy" id="180344"/>
    <lineage>
        <taxon>Bacteria</taxon>
        <taxon>Bacillati</taxon>
        <taxon>Bacillota</taxon>
        <taxon>Bacilli</taxon>
        <taxon>Lactobacillales</taxon>
        <taxon>Enterococcaceae</taxon>
        <taxon>Vagococcus</taxon>
    </lineage>
</organism>
<keyword evidence="1" id="KW-1015">Disulfide bond</keyword>
<sequence>MINFYWYDKCSTCKRAKAWLDQHEVEYQLIDLINDTPTKEQFVQWMKETNIPIHKFFNTSGIIYRKENLKEVVYSLSEEDAAQKLSERGMLVKRPILENGSQLLLGFKESEYETLL</sequence>
<proteinExistence type="inferred from homology"/>
<dbReference type="CDD" id="cd03036">
    <property type="entry name" value="ArsC_like"/>
    <property type="match status" value="1"/>
</dbReference>
<dbReference type="AlphaFoldDB" id="A0A430AQU0"/>
<protein>
    <submittedName>
        <fullName evidence="4">Uncharacterized protein</fullName>
    </submittedName>
</protein>
<dbReference type="SUPFAM" id="SSF52833">
    <property type="entry name" value="Thioredoxin-like"/>
    <property type="match status" value="1"/>
</dbReference>
<accession>A0A430AQU0</accession>
<dbReference type="NCBIfam" id="TIGR01617">
    <property type="entry name" value="arsC_related"/>
    <property type="match status" value="1"/>
</dbReference>
<dbReference type="InterPro" id="IPR006660">
    <property type="entry name" value="Arsenate_reductase-like"/>
</dbReference>
<dbReference type="EMBL" id="NGKA01000015">
    <property type="protein sequence ID" value="RSU10294.1"/>
    <property type="molecule type" value="Genomic_DNA"/>
</dbReference>